<dbReference type="EMBL" id="CM001403">
    <property type="protein sequence ID" value="EHQ30496.1"/>
    <property type="molecule type" value="Genomic_DNA"/>
</dbReference>
<dbReference type="InterPro" id="IPR011545">
    <property type="entry name" value="DEAD/DEAH_box_helicase_dom"/>
</dbReference>
<dbReference type="PANTHER" id="PTHR47959">
    <property type="entry name" value="ATP-DEPENDENT RNA HELICASE RHLE-RELATED"/>
    <property type="match status" value="1"/>
</dbReference>
<dbReference type="GO" id="GO:0016787">
    <property type="term" value="F:hydrolase activity"/>
    <property type="evidence" value="ECO:0007669"/>
    <property type="project" value="UniProtKB-KW"/>
</dbReference>
<gene>
    <name evidence="7" type="ORF">Mucpa_6443</name>
</gene>
<dbReference type="GO" id="GO:0005524">
    <property type="term" value="F:ATP binding"/>
    <property type="evidence" value="ECO:0007669"/>
    <property type="project" value="UniProtKB-KW"/>
</dbReference>
<dbReference type="GO" id="GO:0005829">
    <property type="term" value="C:cytosol"/>
    <property type="evidence" value="ECO:0007669"/>
    <property type="project" value="TreeGrafter"/>
</dbReference>
<dbReference type="GO" id="GO:0003676">
    <property type="term" value="F:nucleic acid binding"/>
    <property type="evidence" value="ECO:0007669"/>
    <property type="project" value="InterPro"/>
</dbReference>
<feature type="region of interest" description="Disordered" evidence="5">
    <location>
        <begin position="380"/>
        <end position="430"/>
    </location>
</feature>
<evidence type="ECO:0000313" key="8">
    <source>
        <dbReference type="Proteomes" id="UP000002774"/>
    </source>
</evidence>
<evidence type="ECO:0000256" key="3">
    <source>
        <dbReference type="ARBA" id="ARBA00022806"/>
    </source>
</evidence>
<keyword evidence="4" id="KW-0067">ATP-binding</keyword>
<dbReference type="STRING" id="714943.Mucpa_6443"/>
<dbReference type="SMART" id="SM00487">
    <property type="entry name" value="DEXDc"/>
    <property type="match status" value="1"/>
</dbReference>
<dbReference type="HOGENOM" id="CLU_003041_28_1_10"/>
<evidence type="ECO:0000313" key="7">
    <source>
        <dbReference type="EMBL" id="EHQ30496.1"/>
    </source>
</evidence>
<keyword evidence="8" id="KW-1185">Reference proteome</keyword>
<dbReference type="Gene3D" id="3.40.50.300">
    <property type="entry name" value="P-loop containing nucleotide triphosphate hydrolases"/>
    <property type="match status" value="2"/>
</dbReference>
<dbReference type="Pfam" id="PF00270">
    <property type="entry name" value="DEAD"/>
    <property type="match status" value="1"/>
</dbReference>
<dbReference type="GO" id="GO:0003724">
    <property type="term" value="F:RNA helicase activity"/>
    <property type="evidence" value="ECO:0007669"/>
    <property type="project" value="TreeGrafter"/>
</dbReference>
<dbReference type="Proteomes" id="UP000002774">
    <property type="component" value="Chromosome"/>
</dbReference>
<dbReference type="OrthoDB" id="9762011at2"/>
<dbReference type="SUPFAM" id="SSF52540">
    <property type="entry name" value="P-loop containing nucleoside triphosphate hydrolases"/>
    <property type="match status" value="2"/>
</dbReference>
<evidence type="ECO:0000256" key="2">
    <source>
        <dbReference type="ARBA" id="ARBA00022801"/>
    </source>
</evidence>
<dbReference type="InterPro" id="IPR050079">
    <property type="entry name" value="DEAD_box_RNA_helicase"/>
</dbReference>
<dbReference type="PANTHER" id="PTHR47959:SF1">
    <property type="entry name" value="ATP-DEPENDENT RNA HELICASE DBPA"/>
    <property type="match status" value="1"/>
</dbReference>
<proteinExistence type="predicted"/>
<evidence type="ECO:0000256" key="5">
    <source>
        <dbReference type="SAM" id="MobiDB-lite"/>
    </source>
</evidence>
<dbReference type="AlphaFoldDB" id="H1Y810"/>
<dbReference type="PROSITE" id="PS51192">
    <property type="entry name" value="HELICASE_ATP_BIND_1"/>
    <property type="match status" value="1"/>
</dbReference>
<dbReference type="InterPro" id="IPR027417">
    <property type="entry name" value="P-loop_NTPase"/>
</dbReference>
<protein>
    <submittedName>
        <fullName evidence="7">DEAD/DEAH box helicase domain protein</fullName>
    </submittedName>
</protein>
<dbReference type="eggNOG" id="COG0513">
    <property type="taxonomic scope" value="Bacteria"/>
</dbReference>
<keyword evidence="1" id="KW-0547">Nucleotide-binding</keyword>
<dbReference type="RefSeq" id="WP_008512279.1">
    <property type="nucleotide sequence ID" value="NZ_CM001403.1"/>
</dbReference>
<accession>H1Y810</accession>
<keyword evidence="3 7" id="KW-0347">Helicase</keyword>
<dbReference type="InterPro" id="IPR014001">
    <property type="entry name" value="Helicase_ATP-bd"/>
</dbReference>
<organism evidence="7 8">
    <name type="scientific">Mucilaginibacter paludis DSM 18603</name>
    <dbReference type="NCBI Taxonomy" id="714943"/>
    <lineage>
        <taxon>Bacteria</taxon>
        <taxon>Pseudomonadati</taxon>
        <taxon>Bacteroidota</taxon>
        <taxon>Sphingobacteriia</taxon>
        <taxon>Sphingobacteriales</taxon>
        <taxon>Sphingobacteriaceae</taxon>
        <taxon>Mucilaginibacter</taxon>
    </lineage>
</organism>
<reference evidence="7" key="1">
    <citation type="submission" date="2011-09" db="EMBL/GenBank/DDBJ databases">
        <title>The permanent draft genome of Mucilaginibacter paludis DSM 18603.</title>
        <authorList>
            <consortium name="US DOE Joint Genome Institute (JGI-PGF)"/>
            <person name="Lucas S."/>
            <person name="Han J."/>
            <person name="Lapidus A."/>
            <person name="Bruce D."/>
            <person name="Goodwin L."/>
            <person name="Pitluck S."/>
            <person name="Peters L."/>
            <person name="Kyrpides N."/>
            <person name="Mavromatis K."/>
            <person name="Ivanova N."/>
            <person name="Mikhailova N."/>
            <person name="Held B."/>
            <person name="Detter J.C."/>
            <person name="Tapia R."/>
            <person name="Han C."/>
            <person name="Land M."/>
            <person name="Hauser L."/>
            <person name="Markowitz V."/>
            <person name="Cheng J.-F."/>
            <person name="Hugenholtz P."/>
            <person name="Woyke T."/>
            <person name="Wu D."/>
            <person name="Tindall B."/>
            <person name="Brambilla E."/>
            <person name="Klenk H.-P."/>
            <person name="Eisen J.A."/>
        </authorList>
    </citation>
    <scope>NUCLEOTIDE SEQUENCE [LARGE SCALE GENOMIC DNA]</scope>
    <source>
        <strain evidence="7">DSM 18603</strain>
    </source>
</reference>
<evidence type="ECO:0000259" key="6">
    <source>
        <dbReference type="PROSITE" id="PS51192"/>
    </source>
</evidence>
<evidence type="ECO:0000256" key="4">
    <source>
        <dbReference type="ARBA" id="ARBA00022840"/>
    </source>
</evidence>
<sequence>MWSDKLKLNKQLVRSVTDAGYLTPKEIQAKSLSRIIGGQDMIGIGPEGCGKTTTYILGVLMRLKYGVEEAPRALILVPDKERVLAVTEQFELLNKNDTIRVVSLYAAPGIEAQMNALADGADIVVATPDRARAIYLKLGLNLNKIIIFIVDDADAIVKQGLQLPVNELANSITKCQHLVFTEVLHGKLEHMIDPFMNAPAIIEIDDLGEAKAEILDQVLYHVPNFRTKINLLNLLMQDEEVFTQTLVFVNTRLTAEKILNSFTHSLKKQAAILNPLFFESPGFENITDFKEQTDKRILIIANELQGFLDVSDVPFMIHLELPDEKETFIERIIKRQDEQETIAITFATDIELGTVKKIEHSIGHKIPVDELPENLVVANEEKETAKKKVTPKPDTEMRGEAFHEKKESNKKDYNFSAGTKAKMNKKKKHG</sequence>
<feature type="domain" description="Helicase ATP-binding" evidence="6">
    <location>
        <begin position="32"/>
        <end position="202"/>
    </location>
</feature>
<feature type="compositionally biased region" description="Basic and acidic residues" evidence="5">
    <location>
        <begin position="380"/>
        <end position="413"/>
    </location>
</feature>
<evidence type="ECO:0000256" key="1">
    <source>
        <dbReference type="ARBA" id="ARBA00022741"/>
    </source>
</evidence>
<name>H1Y810_9SPHI</name>
<keyword evidence="2" id="KW-0378">Hydrolase</keyword>